<dbReference type="InterPro" id="IPR039426">
    <property type="entry name" value="TonB-dep_rcpt-like"/>
</dbReference>
<keyword evidence="14" id="KW-1185">Reference proteome</keyword>
<dbReference type="PANTHER" id="PTHR30069:SF29">
    <property type="entry name" value="HEMOGLOBIN AND HEMOGLOBIN-HAPTOGLOBIN-BINDING PROTEIN 1-RELATED"/>
    <property type="match status" value="1"/>
</dbReference>
<evidence type="ECO:0000259" key="12">
    <source>
        <dbReference type="Pfam" id="PF07715"/>
    </source>
</evidence>
<keyword evidence="8" id="KW-0675">Receptor</keyword>
<dbReference type="PROSITE" id="PS01156">
    <property type="entry name" value="TONB_DEPENDENT_REC_2"/>
    <property type="match status" value="1"/>
</dbReference>
<evidence type="ECO:0000256" key="4">
    <source>
        <dbReference type="ARBA" id="ARBA00022692"/>
    </source>
</evidence>
<evidence type="ECO:0000256" key="3">
    <source>
        <dbReference type="ARBA" id="ARBA00022452"/>
    </source>
</evidence>
<feature type="domain" description="TonB-dependent receptor plug" evidence="12">
    <location>
        <begin position="36"/>
        <end position="137"/>
    </location>
</feature>
<dbReference type="GO" id="GO:0015344">
    <property type="term" value="F:siderophore uptake transmembrane transporter activity"/>
    <property type="evidence" value="ECO:0007669"/>
    <property type="project" value="TreeGrafter"/>
</dbReference>
<dbReference type="Pfam" id="PF00593">
    <property type="entry name" value="TonB_dep_Rec_b-barrel"/>
    <property type="match status" value="1"/>
</dbReference>
<evidence type="ECO:0000256" key="6">
    <source>
        <dbReference type="ARBA" id="ARBA00023077"/>
    </source>
</evidence>
<protein>
    <submittedName>
        <fullName evidence="13">Membrane protein</fullName>
    </submittedName>
</protein>
<dbReference type="Proteomes" id="UP000286715">
    <property type="component" value="Unassembled WGS sequence"/>
</dbReference>
<dbReference type="Gene3D" id="2.170.130.10">
    <property type="entry name" value="TonB-dependent receptor, plug domain"/>
    <property type="match status" value="1"/>
</dbReference>
<accession>A0A401XIB3</accession>
<dbReference type="PANTHER" id="PTHR30069">
    <property type="entry name" value="TONB-DEPENDENT OUTER MEMBRANE RECEPTOR"/>
    <property type="match status" value="1"/>
</dbReference>
<keyword evidence="5" id="KW-0732">Signal</keyword>
<dbReference type="InterPro" id="IPR000531">
    <property type="entry name" value="Beta-barrel_TonB"/>
</dbReference>
<evidence type="ECO:0000313" key="14">
    <source>
        <dbReference type="Proteomes" id="UP000286715"/>
    </source>
</evidence>
<evidence type="ECO:0000256" key="7">
    <source>
        <dbReference type="ARBA" id="ARBA00023136"/>
    </source>
</evidence>
<organism evidence="13 14">
    <name type="scientific">Thermaurantimonas aggregans</name>
    <dbReference type="NCBI Taxonomy" id="2173829"/>
    <lineage>
        <taxon>Bacteria</taxon>
        <taxon>Pseudomonadati</taxon>
        <taxon>Bacteroidota</taxon>
        <taxon>Flavobacteriia</taxon>
        <taxon>Flavobacteriales</taxon>
        <taxon>Schleiferiaceae</taxon>
        <taxon>Thermaurantimonas</taxon>
    </lineage>
</organism>
<comment type="caution">
    <text evidence="13">The sequence shown here is derived from an EMBL/GenBank/DDBJ whole genome shotgun (WGS) entry which is preliminary data.</text>
</comment>
<gene>
    <name evidence="13" type="ORF">JCM31826_02380</name>
</gene>
<evidence type="ECO:0000256" key="10">
    <source>
        <dbReference type="RuleBase" id="RU003357"/>
    </source>
</evidence>
<evidence type="ECO:0000256" key="1">
    <source>
        <dbReference type="ARBA" id="ARBA00004571"/>
    </source>
</evidence>
<evidence type="ECO:0000259" key="11">
    <source>
        <dbReference type="Pfam" id="PF00593"/>
    </source>
</evidence>
<keyword evidence="2" id="KW-0813">Transport</keyword>
<proteinExistence type="inferred from homology"/>
<sequence>MGSLQLKGDTILIVGLQHSVIELPEVSITEKKIAPGSASQKHLSAAQIERLQFKPLADVVTSIPGVSVLRTGGQIAKPIIRGMNAQRIAVLNHGMPQAGQQWGNDHAPEVSTLVYDSIAVIRGIAAVELPAGQMGGAMLADKKASFIDQHLHGRLQSGIFTNGRGAWGHLKLEKGNTNAGGIRADVAYKTAGDLHTPDYYLRNTGVHEFSYGLLWRKNISSRIDNIFNYNYYRTTLGILRGAHIGNVSDLQEALSRPIPFFTEDQFSSRIDLPRQEVTHHTINNLTNVFISPQSSLRIRVGFQHNDRKEFDFRRSGENDRPALSLIQNDFYTEISYRSDLQKTGVQFRVTDNTNNPETGILPLIPDFLSYRVAIFHSGIKRILNQEYTYGLRYELIRLQAFPIERSVPLVVREEFRTFQTYTVNLATNIFRDARKAITYEGQLTLRAPDVNELYSFGLHQGVAGIEEGNRTLRNEFGIQQHVNTLYHKGSLTIQADAYAYLFRNFINLEPTGELRSTIRGAFPIFKYNQHDLALLTGLDVNAEIGPFEPFTLEAKGSFLYAQNLSTSQPLAWMPANRAQTSLIIAFPELNKIKNIDWRITGLFVARQRRVLPEQDFMPPPAGYTLLNSSISFTLPAQKSLFRFSIGVENLLNQKYRDYLNRWKYFADEMGRNLVFSVAWNF</sequence>
<dbReference type="SUPFAM" id="SSF56935">
    <property type="entry name" value="Porins"/>
    <property type="match status" value="1"/>
</dbReference>
<keyword evidence="3" id="KW-1134">Transmembrane beta strand</keyword>
<dbReference type="InterPro" id="IPR036942">
    <property type="entry name" value="Beta-barrel_TonB_sf"/>
</dbReference>
<dbReference type="InterPro" id="IPR037066">
    <property type="entry name" value="Plug_dom_sf"/>
</dbReference>
<dbReference type="InterPro" id="IPR010917">
    <property type="entry name" value="TonB_rcpt_CS"/>
</dbReference>
<dbReference type="GO" id="GO:0009279">
    <property type="term" value="C:cell outer membrane"/>
    <property type="evidence" value="ECO:0007669"/>
    <property type="project" value="UniProtKB-SubCell"/>
</dbReference>
<evidence type="ECO:0000256" key="8">
    <source>
        <dbReference type="ARBA" id="ARBA00023170"/>
    </source>
</evidence>
<evidence type="ECO:0000313" key="13">
    <source>
        <dbReference type="EMBL" id="GCD76756.1"/>
    </source>
</evidence>
<keyword evidence="4" id="KW-0812">Transmembrane</keyword>
<dbReference type="EMBL" id="BHZE01000002">
    <property type="protein sequence ID" value="GCD76756.1"/>
    <property type="molecule type" value="Genomic_DNA"/>
</dbReference>
<evidence type="ECO:0000256" key="5">
    <source>
        <dbReference type="ARBA" id="ARBA00022729"/>
    </source>
</evidence>
<name>A0A401XIB3_9FLAO</name>
<dbReference type="Gene3D" id="2.40.170.20">
    <property type="entry name" value="TonB-dependent receptor, beta-barrel domain"/>
    <property type="match status" value="1"/>
</dbReference>
<feature type="domain" description="TonB-dependent receptor-like beta-barrel" evidence="11">
    <location>
        <begin position="193"/>
        <end position="650"/>
    </location>
</feature>
<comment type="similarity">
    <text evidence="10">Belongs to the TonB-dependent receptor family.</text>
</comment>
<dbReference type="Pfam" id="PF07715">
    <property type="entry name" value="Plug"/>
    <property type="match status" value="1"/>
</dbReference>
<evidence type="ECO:0000256" key="2">
    <source>
        <dbReference type="ARBA" id="ARBA00022448"/>
    </source>
</evidence>
<comment type="subcellular location">
    <subcellularLocation>
        <location evidence="1">Cell outer membrane</location>
        <topology evidence="1">Multi-pass membrane protein</topology>
    </subcellularLocation>
</comment>
<keyword evidence="7 10" id="KW-0472">Membrane</keyword>
<evidence type="ECO:0000256" key="9">
    <source>
        <dbReference type="ARBA" id="ARBA00023237"/>
    </source>
</evidence>
<keyword evidence="9" id="KW-0998">Cell outer membrane</keyword>
<reference evidence="13 14" key="1">
    <citation type="submission" date="2018-11" db="EMBL/GenBank/DDBJ databases">
        <title>Schleiferia aggregans sp. nov., a moderately thermophilic heterotrophic bacterium isolated from microbial mats at a terrestrial hot spring.</title>
        <authorList>
            <person name="Iino T."/>
            <person name="Ohkuma M."/>
            <person name="Haruta S."/>
        </authorList>
    </citation>
    <scope>NUCLEOTIDE SEQUENCE [LARGE SCALE GENOMIC DNA]</scope>
    <source>
        <strain evidence="13 14">LA</strain>
    </source>
</reference>
<keyword evidence="6 10" id="KW-0798">TonB box</keyword>
<dbReference type="InterPro" id="IPR012910">
    <property type="entry name" value="Plug_dom"/>
</dbReference>
<dbReference type="GO" id="GO:0044718">
    <property type="term" value="P:siderophore transmembrane transport"/>
    <property type="evidence" value="ECO:0007669"/>
    <property type="project" value="TreeGrafter"/>
</dbReference>
<dbReference type="AlphaFoldDB" id="A0A401XIB3"/>